<dbReference type="InterPro" id="IPR008949">
    <property type="entry name" value="Isoprenoid_synthase_dom_sf"/>
</dbReference>
<evidence type="ECO:0000256" key="2">
    <source>
        <dbReference type="ARBA" id="ARBA00006706"/>
    </source>
</evidence>
<dbReference type="PROSITE" id="PS00444">
    <property type="entry name" value="POLYPRENYL_SYNTHASE_2"/>
    <property type="match status" value="1"/>
</dbReference>
<evidence type="ECO:0000256" key="11">
    <source>
        <dbReference type="RuleBase" id="RU004466"/>
    </source>
</evidence>
<evidence type="ECO:0000256" key="5">
    <source>
        <dbReference type="ARBA" id="ARBA00032052"/>
    </source>
</evidence>
<dbReference type="AlphaFoldDB" id="A0AAD6ZZ74"/>
<dbReference type="Gene3D" id="1.10.600.10">
    <property type="entry name" value="Farnesyl Diphosphate Synthase"/>
    <property type="match status" value="1"/>
</dbReference>
<dbReference type="GO" id="GO:0008299">
    <property type="term" value="P:isoprenoid biosynthetic process"/>
    <property type="evidence" value="ECO:0007669"/>
    <property type="project" value="InterPro"/>
</dbReference>
<name>A0AAD6ZZ74_9AGAR</name>
<evidence type="ECO:0000256" key="3">
    <source>
        <dbReference type="ARBA" id="ARBA00022723"/>
    </source>
</evidence>
<evidence type="ECO:0000256" key="6">
    <source>
        <dbReference type="ARBA" id="ARBA00032380"/>
    </source>
</evidence>
<dbReference type="PROSITE" id="PS00723">
    <property type="entry name" value="POLYPRENYL_SYNTHASE_1"/>
    <property type="match status" value="1"/>
</dbReference>
<dbReference type="GO" id="GO:0004659">
    <property type="term" value="F:prenyltransferase activity"/>
    <property type="evidence" value="ECO:0007669"/>
    <property type="project" value="InterPro"/>
</dbReference>
<dbReference type="GO" id="GO:0046872">
    <property type="term" value="F:metal ion binding"/>
    <property type="evidence" value="ECO:0007669"/>
    <property type="project" value="UniProtKB-KW"/>
</dbReference>
<sequence length="322" mass="36469">MAFYDDILPRLATPSVWSSDNDSEVLKPFTYLTSNPGKDILYHFIEAFNAWMDVPLDARATISKAVNMLHNANLMIDDIEDGSDLRRGNPVAHSVFGIPRTLDAANYVYFLAQQEILGLQNSRFPDKDLIAIFTEELISLHRGQGLELLWRESLQCPTEEEYVHMVNDRRQTSGLLRITIRLMMACAMRNVDANYVPLMNLIGIFYQIRDDLLNLQSPVYSNTKGFAEDLTEGKFSFPILHGVRADQSDTQILDILKQRPTTPTLKFPVVEYLKTKTRSFEYTLGVLEKLENQARTEIARLGGNVGLERIIDALHVDGATLG</sequence>
<dbReference type="EMBL" id="JARIHO010000021">
    <property type="protein sequence ID" value="KAJ7346345.1"/>
    <property type="molecule type" value="Genomic_DNA"/>
</dbReference>
<evidence type="ECO:0000313" key="12">
    <source>
        <dbReference type="EMBL" id="KAJ7346345.1"/>
    </source>
</evidence>
<evidence type="ECO:0000256" key="8">
    <source>
        <dbReference type="ARBA" id="ARBA00032448"/>
    </source>
</evidence>
<dbReference type="InterPro" id="IPR033749">
    <property type="entry name" value="Polyprenyl_synt_CS"/>
</dbReference>
<keyword evidence="3" id="KW-0479">Metal-binding</keyword>
<evidence type="ECO:0000256" key="1">
    <source>
        <dbReference type="ARBA" id="ARBA00001946"/>
    </source>
</evidence>
<evidence type="ECO:0000256" key="4">
    <source>
        <dbReference type="ARBA" id="ARBA00022842"/>
    </source>
</evidence>
<keyword evidence="13" id="KW-1185">Reference proteome</keyword>
<dbReference type="PANTHER" id="PTHR12001">
    <property type="entry name" value="GERANYLGERANYL PYROPHOSPHATE SYNTHASE"/>
    <property type="match status" value="1"/>
</dbReference>
<evidence type="ECO:0000256" key="7">
    <source>
        <dbReference type="ARBA" id="ARBA00032424"/>
    </source>
</evidence>
<comment type="caution">
    <text evidence="12">The sequence shown here is derived from an EMBL/GenBank/DDBJ whole genome shotgun (WGS) entry which is preliminary data.</text>
</comment>
<evidence type="ECO:0000313" key="13">
    <source>
        <dbReference type="Proteomes" id="UP001218218"/>
    </source>
</evidence>
<proteinExistence type="inferred from homology"/>
<protein>
    <recommendedName>
        <fullName evidence="9">(2E,6E)-farnesyl diphosphate synthase</fullName>
    </recommendedName>
    <alternativeName>
        <fullName evidence="8">Dimethylallyltranstransferase</fullName>
    </alternativeName>
    <alternativeName>
        <fullName evidence="7">Farnesyl diphosphate synthase</fullName>
    </alternativeName>
    <alternativeName>
        <fullName evidence="5">Farnesyltranstransferase</fullName>
    </alternativeName>
    <alternativeName>
        <fullName evidence="10">Geranylgeranyl diphosphate synthase</fullName>
    </alternativeName>
    <alternativeName>
        <fullName evidence="6">Geranyltranstransferase</fullName>
    </alternativeName>
</protein>
<dbReference type="PANTHER" id="PTHR12001:SF44">
    <property type="entry name" value="GERANYLGERANYL PYROPHOSPHATE SYNTHASE"/>
    <property type="match status" value="1"/>
</dbReference>
<comment type="similarity">
    <text evidence="2 11">Belongs to the FPP/GGPP synthase family.</text>
</comment>
<organism evidence="12 13">
    <name type="scientific">Mycena albidolilacea</name>
    <dbReference type="NCBI Taxonomy" id="1033008"/>
    <lineage>
        <taxon>Eukaryota</taxon>
        <taxon>Fungi</taxon>
        <taxon>Dikarya</taxon>
        <taxon>Basidiomycota</taxon>
        <taxon>Agaricomycotina</taxon>
        <taxon>Agaricomycetes</taxon>
        <taxon>Agaricomycetidae</taxon>
        <taxon>Agaricales</taxon>
        <taxon>Marasmiineae</taxon>
        <taxon>Mycenaceae</taxon>
        <taxon>Mycena</taxon>
    </lineage>
</organism>
<gene>
    <name evidence="12" type="ORF">DFH08DRAFT_701267</name>
</gene>
<accession>A0AAD6ZZ74</accession>
<dbReference type="SUPFAM" id="SSF48576">
    <property type="entry name" value="Terpenoid synthases"/>
    <property type="match status" value="1"/>
</dbReference>
<keyword evidence="4" id="KW-0460">Magnesium</keyword>
<dbReference type="InterPro" id="IPR000092">
    <property type="entry name" value="Polyprenyl_synt"/>
</dbReference>
<dbReference type="Pfam" id="PF00348">
    <property type="entry name" value="polyprenyl_synt"/>
    <property type="match status" value="1"/>
</dbReference>
<evidence type="ECO:0000256" key="9">
    <source>
        <dbReference type="ARBA" id="ARBA00032873"/>
    </source>
</evidence>
<keyword evidence="11" id="KW-0808">Transferase</keyword>
<dbReference type="Proteomes" id="UP001218218">
    <property type="component" value="Unassembled WGS sequence"/>
</dbReference>
<dbReference type="SFLD" id="SFLDS00005">
    <property type="entry name" value="Isoprenoid_Synthase_Type_I"/>
    <property type="match status" value="1"/>
</dbReference>
<reference evidence="12" key="1">
    <citation type="submission" date="2023-03" db="EMBL/GenBank/DDBJ databases">
        <title>Massive genome expansion in bonnet fungi (Mycena s.s.) driven by repeated elements and novel gene families across ecological guilds.</title>
        <authorList>
            <consortium name="Lawrence Berkeley National Laboratory"/>
            <person name="Harder C.B."/>
            <person name="Miyauchi S."/>
            <person name="Viragh M."/>
            <person name="Kuo A."/>
            <person name="Thoen E."/>
            <person name="Andreopoulos B."/>
            <person name="Lu D."/>
            <person name="Skrede I."/>
            <person name="Drula E."/>
            <person name="Henrissat B."/>
            <person name="Morin E."/>
            <person name="Kohler A."/>
            <person name="Barry K."/>
            <person name="LaButti K."/>
            <person name="Morin E."/>
            <person name="Salamov A."/>
            <person name="Lipzen A."/>
            <person name="Mereny Z."/>
            <person name="Hegedus B."/>
            <person name="Baldrian P."/>
            <person name="Stursova M."/>
            <person name="Weitz H."/>
            <person name="Taylor A."/>
            <person name="Grigoriev I.V."/>
            <person name="Nagy L.G."/>
            <person name="Martin F."/>
            <person name="Kauserud H."/>
        </authorList>
    </citation>
    <scope>NUCLEOTIDE SEQUENCE</scope>
    <source>
        <strain evidence="12">CBHHK002</strain>
    </source>
</reference>
<comment type="cofactor">
    <cofactor evidence="1">
        <name>Mg(2+)</name>
        <dbReference type="ChEBI" id="CHEBI:18420"/>
    </cofactor>
</comment>
<evidence type="ECO:0000256" key="10">
    <source>
        <dbReference type="ARBA" id="ARBA00033096"/>
    </source>
</evidence>